<comment type="caution">
    <text evidence="2">The sequence shown here is derived from an EMBL/GenBank/DDBJ whole genome shotgun (WGS) entry which is preliminary data.</text>
</comment>
<protein>
    <submittedName>
        <fullName evidence="2">Uncharacterized protein</fullName>
    </submittedName>
</protein>
<feature type="chain" id="PRO_5020030199" evidence="1">
    <location>
        <begin position="19"/>
        <end position="126"/>
    </location>
</feature>
<reference evidence="2" key="1">
    <citation type="submission" date="2019-03" db="EMBL/GenBank/DDBJ databases">
        <title>Improved annotation for the trematode Fasciola hepatica.</title>
        <authorList>
            <person name="Choi Y.-J."/>
            <person name="Martin J."/>
            <person name="Mitreva M."/>
        </authorList>
    </citation>
    <scope>NUCLEOTIDE SEQUENCE [LARGE SCALE GENOMIC DNA]</scope>
</reference>
<gene>
    <name evidence="2" type="ORF">D915_008206</name>
</gene>
<sequence>MFMKAILYLIQCTALLNAAPLFIHFDELINRMSRLSSVILHNEDTIRAFKELLVEKYAKLKRYDDELFTTEFTLAALLRLCDQWKSKIERYQDTDAIVLRGNLNQFREDATKLKRYMEQFRRLNVG</sequence>
<keyword evidence="3" id="KW-1185">Reference proteome</keyword>
<feature type="signal peptide" evidence="1">
    <location>
        <begin position="1"/>
        <end position="18"/>
    </location>
</feature>
<dbReference type="Proteomes" id="UP000230066">
    <property type="component" value="Unassembled WGS sequence"/>
</dbReference>
<keyword evidence="1" id="KW-0732">Signal</keyword>
<evidence type="ECO:0000256" key="1">
    <source>
        <dbReference type="SAM" id="SignalP"/>
    </source>
</evidence>
<proteinExistence type="predicted"/>
<name>A0A4E0R1G4_FASHE</name>
<dbReference type="EMBL" id="JXXN02003806">
    <property type="protein sequence ID" value="THD21155.1"/>
    <property type="molecule type" value="Genomic_DNA"/>
</dbReference>
<evidence type="ECO:0000313" key="2">
    <source>
        <dbReference type="EMBL" id="THD21155.1"/>
    </source>
</evidence>
<evidence type="ECO:0000313" key="3">
    <source>
        <dbReference type="Proteomes" id="UP000230066"/>
    </source>
</evidence>
<dbReference type="AlphaFoldDB" id="A0A4E0R1G4"/>
<accession>A0A4E0R1G4</accession>
<organism evidence="2 3">
    <name type="scientific">Fasciola hepatica</name>
    <name type="common">Liver fluke</name>
    <dbReference type="NCBI Taxonomy" id="6192"/>
    <lineage>
        <taxon>Eukaryota</taxon>
        <taxon>Metazoa</taxon>
        <taxon>Spiralia</taxon>
        <taxon>Lophotrochozoa</taxon>
        <taxon>Platyhelminthes</taxon>
        <taxon>Trematoda</taxon>
        <taxon>Digenea</taxon>
        <taxon>Plagiorchiida</taxon>
        <taxon>Echinostomata</taxon>
        <taxon>Echinostomatoidea</taxon>
        <taxon>Fasciolidae</taxon>
        <taxon>Fasciola</taxon>
    </lineage>
</organism>